<gene>
    <name evidence="3" type="ORF">PPERSA_09846</name>
</gene>
<reference evidence="3 4" key="1">
    <citation type="journal article" date="2015" name="Sci. Rep.">
        <title>Genome of the facultative scuticociliatosis pathogen Pseudocohnilembus persalinus provides insight into its virulence through horizontal gene transfer.</title>
        <authorList>
            <person name="Xiong J."/>
            <person name="Wang G."/>
            <person name="Cheng J."/>
            <person name="Tian M."/>
            <person name="Pan X."/>
            <person name="Warren A."/>
            <person name="Jiang C."/>
            <person name="Yuan D."/>
            <person name="Miao W."/>
        </authorList>
    </citation>
    <scope>NUCLEOTIDE SEQUENCE [LARGE SCALE GENOMIC DNA]</scope>
    <source>
        <strain evidence="3">36N120E</strain>
    </source>
</reference>
<dbReference type="InParanoid" id="A0A0V0QUJ2"/>
<name>A0A0V0QUJ2_PSEPJ</name>
<sequence>MKKSHKKQLNLKQQKQEIERLQAMLYPKEKLFKNNYNLDSSSSSSQTYYCEQSPESDSGYEGQQEEDDENFYGSKNQLQQLMRENNSNFKFNQQNLPRYINNENDFNSYIKQQIQSQQRQNILNQFGSNFKEQTLNKFYNQKENEILVQDFQEMKCQQDKLQQQLIDQQKSYQELEIKMQQQQEEQKKKQLQNYQGENRMQSQNKILREVKLDNFCYSSNQKQVNEEDNQQNQKQKNKNLHFFQLPIIQQFSSQKDADNLKQFFDQENFNQQAESTNQLHSDTKQIQQQIKELQDKQDKYNQKLKQVESQQNQQSLEYSQTSIDQQSRFQEQLKSLQMQQQLNQIQQKIKQQELQNFETFQTQCQTSQFSDFNNNNFNYINKEFQSAQKNHNQSFIQAQDSQAVNQILDNFQNLKDKLGSIQEKITDITEKKENYVNSQKFYEKIRQQMKGLDGIFQEFLIKLGDIMTSHQQLIHRQQEQSQQIMQENQFKNNNELLGYLEEQTPIKEMKKLLGELIEKDDRNLESQKKSVDQEFIEFEQEFNKKINSNKKYVQPQKDSNINILDFFNRINNQVLDKQMKSLKVRI</sequence>
<keyword evidence="4" id="KW-1185">Reference proteome</keyword>
<keyword evidence="1" id="KW-0175">Coiled coil</keyword>
<feature type="coiled-coil region" evidence="1">
    <location>
        <begin position="404"/>
        <end position="431"/>
    </location>
</feature>
<evidence type="ECO:0000256" key="2">
    <source>
        <dbReference type="SAM" id="MobiDB-lite"/>
    </source>
</evidence>
<accession>A0A0V0QUJ2</accession>
<feature type="region of interest" description="Disordered" evidence="2">
    <location>
        <begin position="35"/>
        <end position="67"/>
    </location>
</feature>
<feature type="coiled-coil region" evidence="1">
    <location>
        <begin position="144"/>
        <end position="197"/>
    </location>
</feature>
<organism evidence="3 4">
    <name type="scientific">Pseudocohnilembus persalinus</name>
    <name type="common">Ciliate</name>
    <dbReference type="NCBI Taxonomy" id="266149"/>
    <lineage>
        <taxon>Eukaryota</taxon>
        <taxon>Sar</taxon>
        <taxon>Alveolata</taxon>
        <taxon>Ciliophora</taxon>
        <taxon>Intramacronucleata</taxon>
        <taxon>Oligohymenophorea</taxon>
        <taxon>Scuticociliatia</taxon>
        <taxon>Philasterida</taxon>
        <taxon>Pseudocohnilembidae</taxon>
        <taxon>Pseudocohnilembus</taxon>
    </lineage>
</organism>
<evidence type="ECO:0000313" key="3">
    <source>
        <dbReference type="EMBL" id="KRX05706.1"/>
    </source>
</evidence>
<feature type="compositionally biased region" description="Polar residues" evidence="2">
    <location>
        <begin position="46"/>
        <end position="56"/>
    </location>
</feature>
<feature type="coiled-coil region" evidence="1">
    <location>
        <begin position="276"/>
        <end position="355"/>
    </location>
</feature>
<evidence type="ECO:0000256" key="1">
    <source>
        <dbReference type="SAM" id="Coils"/>
    </source>
</evidence>
<proteinExistence type="predicted"/>
<dbReference type="Proteomes" id="UP000054937">
    <property type="component" value="Unassembled WGS sequence"/>
</dbReference>
<dbReference type="EMBL" id="LDAU01000105">
    <property type="protein sequence ID" value="KRX05706.1"/>
    <property type="molecule type" value="Genomic_DNA"/>
</dbReference>
<comment type="caution">
    <text evidence="3">The sequence shown here is derived from an EMBL/GenBank/DDBJ whole genome shotgun (WGS) entry which is preliminary data.</text>
</comment>
<dbReference type="AlphaFoldDB" id="A0A0V0QUJ2"/>
<protein>
    <submittedName>
        <fullName evidence="3">Uncharacterized protein</fullName>
    </submittedName>
</protein>
<evidence type="ECO:0000313" key="4">
    <source>
        <dbReference type="Proteomes" id="UP000054937"/>
    </source>
</evidence>